<dbReference type="InterPro" id="IPR044946">
    <property type="entry name" value="Restrct_endonuc_typeI_TRD_sf"/>
</dbReference>
<keyword evidence="3" id="KW-0238">DNA-binding</keyword>
<protein>
    <submittedName>
        <fullName evidence="5">Type I restriction enzyme EcoKI specificity protein</fullName>
    </submittedName>
</protein>
<dbReference type="Pfam" id="PF01420">
    <property type="entry name" value="Methylase_S"/>
    <property type="match status" value="2"/>
</dbReference>
<dbReference type="OrthoDB" id="9795776at2"/>
<dbReference type="AlphaFoldDB" id="A0A3S5F7X3"/>
<dbReference type="GO" id="GO:0009307">
    <property type="term" value="P:DNA restriction-modification system"/>
    <property type="evidence" value="ECO:0007669"/>
    <property type="project" value="UniProtKB-KW"/>
</dbReference>
<evidence type="ECO:0000259" key="4">
    <source>
        <dbReference type="Pfam" id="PF01420"/>
    </source>
</evidence>
<dbReference type="EMBL" id="LR134523">
    <property type="protein sequence ID" value="VEJ35950.1"/>
    <property type="molecule type" value="Genomic_DNA"/>
</dbReference>
<evidence type="ECO:0000256" key="2">
    <source>
        <dbReference type="ARBA" id="ARBA00022747"/>
    </source>
</evidence>
<evidence type="ECO:0000256" key="3">
    <source>
        <dbReference type="ARBA" id="ARBA00023125"/>
    </source>
</evidence>
<dbReference type="GO" id="GO:0003677">
    <property type="term" value="F:DNA binding"/>
    <property type="evidence" value="ECO:0007669"/>
    <property type="project" value="UniProtKB-KW"/>
</dbReference>
<sequence length="441" mass="51271">MTRKMKDSGIEWIGEIPEEWETTVLKRIVVDRQSGVWGKDEIVDSLNNKICIRVADFDFPNMTVRKDRPYTFRNYTEKEIIKYRLKKEDILIEKSGGGEKMPVGRTIIWDQEYEALFANFIERIRVDKMQILPMFAQFCFYSFYKNGGTKLYFNQTTGIQNLDITKLLNEVKFPIPSIDSQRKIVKLVNNKCLEIKKLKKFITQQIQTLEEYKKSLITEVVTKGLDKNVKMKESGIEWIGEIPEHWELIKLKNIATTISKGISPNYVEEELTPVVNQATFSKGYFDYNLKYCSNNIQSDALLKKNDVLIATTGGGVLGKTYFFQEDEKYLASTDVAFIRMNILDLSKLIYYFLSTKYDLLNGIFAKGSTNQIHLQMDMLINMHIAVPSEHELRVIISYLDKVNQVVDDSINQKHHQLEVLEEYKKSLIYEYVTGKKEVSHG</sequence>
<dbReference type="Gene3D" id="3.90.220.20">
    <property type="entry name" value="DNA methylase specificity domains"/>
    <property type="match status" value="2"/>
</dbReference>
<keyword evidence="2" id="KW-0680">Restriction system</keyword>
<gene>
    <name evidence="5" type="primary">hsdS</name>
    <name evidence="5" type="ORF">NCTC13079_01139</name>
</gene>
<name>A0A3S5F7X3_9FIRM</name>
<organism evidence="5 6">
    <name type="scientific">Aedoeadaptatus ivorii</name>
    <dbReference type="NCBI Taxonomy" id="54006"/>
    <lineage>
        <taxon>Bacteria</taxon>
        <taxon>Bacillati</taxon>
        <taxon>Bacillota</taxon>
        <taxon>Tissierellia</taxon>
        <taxon>Tissierellales</taxon>
        <taxon>Peptoniphilaceae</taxon>
        <taxon>Aedoeadaptatus</taxon>
    </lineage>
</organism>
<dbReference type="InterPro" id="IPR052021">
    <property type="entry name" value="Type-I_RS_S_subunit"/>
</dbReference>
<keyword evidence="6" id="KW-1185">Reference proteome</keyword>
<feature type="domain" description="Type I restriction modification DNA specificity" evidence="4">
    <location>
        <begin position="243"/>
        <end position="418"/>
    </location>
</feature>
<reference evidence="5 6" key="1">
    <citation type="submission" date="2018-12" db="EMBL/GenBank/DDBJ databases">
        <authorList>
            <consortium name="Pathogen Informatics"/>
        </authorList>
    </citation>
    <scope>NUCLEOTIDE SEQUENCE [LARGE SCALE GENOMIC DNA]</scope>
    <source>
        <strain evidence="5 6">NCTC13079</strain>
    </source>
</reference>
<evidence type="ECO:0000256" key="1">
    <source>
        <dbReference type="ARBA" id="ARBA00010923"/>
    </source>
</evidence>
<feature type="domain" description="Type I restriction modification DNA specificity" evidence="4">
    <location>
        <begin position="78"/>
        <end position="190"/>
    </location>
</feature>
<evidence type="ECO:0000313" key="6">
    <source>
        <dbReference type="Proteomes" id="UP000269544"/>
    </source>
</evidence>
<dbReference type="REBASE" id="290122">
    <property type="entry name" value="S.Piv13079I"/>
</dbReference>
<comment type="similarity">
    <text evidence="1">Belongs to the type-I restriction system S methylase family.</text>
</comment>
<proteinExistence type="inferred from homology"/>
<dbReference type="RefSeq" id="WP_126465700.1">
    <property type="nucleotide sequence ID" value="NZ_LR134523.1"/>
</dbReference>
<dbReference type="Gene3D" id="1.10.287.1120">
    <property type="entry name" value="Bipartite methylase S protein"/>
    <property type="match status" value="1"/>
</dbReference>
<dbReference type="SUPFAM" id="SSF116734">
    <property type="entry name" value="DNA methylase specificity domain"/>
    <property type="match status" value="2"/>
</dbReference>
<evidence type="ECO:0000313" key="5">
    <source>
        <dbReference type="EMBL" id="VEJ35950.1"/>
    </source>
</evidence>
<dbReference type="PANTHER" id="PTHR30408:SF12">
    <property type="entry name" value="TYPE I RESTRICTION ENZYME MJAVIII SPECIFICITY SUBUNIT"/>
    <property type="match status" value="1"/>
</dbReference>
<dbReference type="KEGG" id="piv:NCTC13079_01139"/>
<dbReference type="PANTHER" id="PTHR30408">
    <property type="entry name" value="TYPE-1 RESTRICTION ENZYME ECOKI SPECIFICITY PROTEIN"/>
    <property type="match status" value="1"/>
</dbReference>
<accession>A0A3S5F7X3</accession>
<dbReference type="Proteomes" id="UP000269544">
    <property type="component" value="Chromosome"/>
</dbReference>
<dbReference type="InterPro" id="IPR000055">
    <property type="entry name" value="Restrct_endonuc_typeI_TRD"/>
</dbReference>